<dbReference type="AlphaFoldDB" id="A0A8J4RBL1"/>
<evidence type="ECO:0000256" key="1">
    <source>
        <dbReference type="ARBA" id="ARBA00022729"/>
    </source>
</evidence>
<protein>
    <recommendedName>
        <fullName evidence="11">Bulb-type lectin domain-containing protein</fullName>
    </recommendedName>
</protein>
<keyword evidence="10" id="KW-1185">Reference proteome</keyword>
<dbReference type="InterPro" id="IPR003609">
    <property type="entry name" value="Pan_app"/>
</dbReference>
<feature type="transmembrane region" description="Helical" evidence="5">
    <location>
        <begin position="428"/>
        <end position="452"/>
    </location>
</feature>
<sequence length="676" mass="75064">MDLFQFRTLCFYFILLLQTCIAITQNIGQIYPGFNTSQMVYVENNGLFRLSNNSVFAFGFKNSQDVTMFALVVIHINSSKVVWTANTGSMVTGSDNFVFGNDGNVYLESTNGVIWSTNTIGERATAMELQDSGNLALLGDNGRILWQSFSHPTDTLLLNQEFFEGMQLKSSPNRNNLSQYLEIKSGNLVLYAGYKTPQIYWSIANDSRISSNNVSGKVYSASLMSNSWNFYDQRGTLLLQFTFSNHFELNAMWAAVLGSAGSISFYNLQMGNSVTPEANRIPQSSCSIPEPCNPYYVCYLSNQCQCPSVLSLQLNCKPQIISTCNSSKGSGDLLYVGEKLDYFALGFVTPFLKSDINACKQACLQNCSCLVLFFEGSSGNCFLFDQIGSLQRASSAGYVSYVKVLSNGSNGDGGQSPARGKSRKVSHILIIVIIVTATILVIVGLIFLAFYYDRKNKILLEPSQEDLEDDTLLDSLSGMPVRFSYNKVYLSTYAFKMREEEKLKEILDPKLETDESDERVITAIKVALWCIQEDMHLRPPMTKVVQMLEGHCSVPQPPTSSKLDSRSSFAKSKTPEPPPGRAVPHPSSSLIHRPPHRRHRTHTPSPKLTHHHTRAHAPSHQSSCIIANPHTIADPIHHPPHPSSKLDSVHPSSFVDLLILHLGLSVFAYGSTRSPW</sequence>
<keyword evidence="3" id="KW-0325">Glycoprotein</keyword>
<evidence type="ECO:0000256" key="6">
    <source>
        <dbReference type="SAM" id="SignalP"/>
    </source>
</evidence>
<dbReference type="Proteomes" id="UP000737018">
    <property type="component" value="Unassembled WGS sequence"/>
</dbReference>
<evidence type="ECO:0008006" key="11">
    <source>
        <dbReference type="Google" id="ProtNLM"/>
    </source>
</evidence>
<evidence type="ECO:0000313" key="9">
    <source>
        <dbReference type="EMBL" id="KAF3969847.1"/>
    </source>
</evidence>
<feature type="compositionally biased region" description="Basic residues" evidence="4">
    <location>
        <begin position="593"/>
        <end position="617"/>
    </location>
</feature>
<evidence type="ECO:0000259" key="8">
    <source>
        <dbReference type="PROSITE" id="PS50948"/>
    </source>
</evidence>
<keyword evidence="5" id="KW-1133">Transmembrane helix</keyword>
<dbReference type="PROSITE" id="PS50927">
    <property type="entry name" value="BULB_LECTIN"/>
    <property type="match status" value="1"/>
</dbReference>
<dbReference type="EMBL" id="JRKL02000600">
    <property type="protein sequence ID" value="KAF3969847.1"/>
    <property type="molecule type" value="Genomic_DNA"/>
</dbReference>
<dbReference type="InterPro" id="IPR001480">
    <property type="entry name" value="Bulb-type_lectin_dom"/>
</dbReference>
<keyword evidence="2" id="KW-1015">Disulfide bond</keyword>
<dbReference type="SUPFAM" id="SSF51110">
    <property type="entry name" value="alpha-D-mannose-specific plant lectins"/>
    <property type="match status" value="1"/>
</dbReference>
<evidence type="ECO:0000313" key="10">
    <source>
        <dbReference type="Proteomes" id="UP000737018"/>
    </source>
</evidence>
<feature type="compositionally biased region" description="Polar residues" evidence="4">
    <location>
        <begin position="559"/>
        <end position="571"/>
    </location>
</feature>
<dbReference type="Gene3D" id="2.90.10.10">
    <property type="entry name" value="Bulb-type lectin domain"/>
    <property type="match status" value="1"/>
</dbReference>
<organism evidence="9 10">
    <name type="scientific">Castanea mollissima</name>
    <name type="common">Chinese chestnut</name>
    <dbReference type="NCBI Taxonomy" id="60419"/>
    <lineage>
        <taxon>Eukaryota</taxon>
        <taxon>Viridiplantae</taxon>
        <taxon>Streptophyta</taxon>
        <taxon>Embryophyta</taxon>
        <taxon>Tracheophyta</taxon>
        <taxon>Spermatophyta</taxon>
        <taxon>Magnoliopsida</taxon>
        <taxon>eudicotyledons</taxon>
        <taxon>Gunneridae</taxon>
        <taxon>Pentapetalae</taxon>
        <taxon>rosids</taxon>
        <taxon>fabids</taxon>
        <taxon>Fagales</taxon>
        <taxon>Fagaceae</taxon>
        <taxon>Castanea</taxon>
    </lineage>
</organism>
<feature type="signal peptide" evidence="6">
    <location>
        <begin position="1"/>
        <end position="24"/>
    </location>
</feature>
<proteinExistence type="predicted"/>
<dbReference type="InterPro" id="IPR051343">
    <property type="entry name" value="G-type_lectin_kinases/EP1-like"/>
</dbReference>
<evidence type="ECO:0000256" key="2">
    <source>
        <dbReference type="ARBA" id="ARBA00023157"/>
    </source>
</evidence>
<feature type="domain" description="Bulb-type lectin" evidence="7">
    <location>
        <begin position="32"/>
        <end position="150"/>
    </location>
</feature>
<evidence type="ECO:0000256" key="5">
    <source>
        <dbReference type="SAM" id="Phobius"/>
    </source>
</evidence>
<keyword evidence="5" id="KW-0812">Transmembrane</keyword>
<dbReference type="CDD" id="cd00028">
    <property type="entry name" value="B_lectin"/>
    <property type="match status" value="1"/>
</dbReference>
<feature type="region of interest" description="Disordered" evidence="4">
    <location>
        <begin position="553"/>
        <end position="620"/>
    </location>
</feature>
<dbReference type="Pfam" id="PF01453">
    <property type="entry name" value="B_lectin"/>
    <property type="match status" value="1"/>
</dbReference>
<keyword evidence="5" id="KW-0472">Membrane</keyword>
<dbReference type="SMART" id="SM00108">
    <property type="entry name" value="B_lectin"/>
    <property type="match status" value="1"/>
</dbReference>
<feature type="chain" id="PRO_5035300340" description="Bulb-type lectin domain-containing protein" evidence="6">
    <location>
        <begin position="25"/>
        <end position="676"/>
    </location>
</feature>
<dbReference type="PANTHER" id="PTHR47976:SF115">
    <property type="entry name" value="RECEPTOR-LIKE SERINE_THREONINE-PROTEIN KINASE"/>
    <property type="match status" value="1"/>
</dbReference>
<feature type="domain" description="Apple" evidence="8">
    <location>
        <begin position="324"/>
        <end position="405"/>
    </location>
</feature>
<evidence type="ECO:0000259" key="7">
    <source>
        <dbReference type="PROSITE" id="PS50927"/>
    </source>
</evidence>
<dbReference type="InterPro" id="IPR036426">
    <property type="entry name" value="Bulb-type_lectin_dom_sf"/>
</dbReference>
<dbReference type="OrthoDB" id="1668230at2759"/>
<evidence type="ECO:0000256" key="3">
    <source>
        <dbReference type="ARBA" id="ARBA00023180"/>
    </source>
</evidence>
<comment type="caution">
    <text evidence="9">The sequence shown here is derived from an EMBL/GenBank/DDBJ whole genome shotgun (WGS) entry which is preliminary data.</text>
</comment>
<keyword evidence="1 6" id="KW-0732">Signal</keyword>
<dbReference type="Gene3D" id="1.10.510.10">
    <property type="entry name" value="Transferase(Phosphotransferase) domain 1"/>
    <property type="match status" value="1"/>
</dbReference>
<accession>A0A8J4RBL1</accession>
<reference evidence="9" key="1">
    <citation type="submission" date="2020-03" db="EMBL/GenBank/DDBJ databases">
        <title>Castanea mollissima Vanexum genome sequencing.</title>
        <authorList>
            <person name="Staton M."/>
        </authorList>
    </citation>
    <scope>NUCLEOTIDE SEQUENCE</scope>
    <source>
        <tissue evidence="9">Leaf</tissue>
    </source>
</reference>
<dbReference type="PROSITE" id="PS50948">
    <property type="entry name" value="PAN"/>
    <property type="match status" value="1"/>
</dbReference>
<gene>
    <name evidence="9" type="ORF">CMV_006389</name>
</gene>
<name>A0A8J4RBL1_9ROSI</name>
<evidence type="ECO:0000256" key="4">
    <source>
        <dbReference type="SAM" id="MobiDB-lite"/>
    </source>
</evidence>
<dbReference type="PANTHER" id="PTHR47976">
    <property type="entry name" value="G-TYPE LECTIN S-RECEPTOR-LIKE SERINE/THREONINE-PROTEIN KINASE SD2-5"/>
    <property type="match status" value="1"/>
</dbReference>